<dbReference type="GO" id="GO:0005834">
    <property type="term" value="C:heterotrimeric G-protein complex"/>
    <property type="evidence" value="ECO:0007669"/>
    <property type="project" value="TreeGrafter"/>
</dbReference>
<keyword evidence="3 7" id="KW-0460">Magnesium</keyword>
<evidence type="ECO:0000313" key="8">
    <source>
        <dbReference type="Proteomes" id="UP000515163"/>
    </source>
</evidence>
<dbReference type="CDD" id="cd00066">
    <property type="entry name" value="G-alpha"/>
    <property type="match status" value="1"/>
</dbReference>
<dbReference type="GO" id="GO:0005525">
    <property type="term" value="F:GTP binding"/>
    <property type="evidence" value="ECO:0007669"/>
    <property type="project" value="UniProtKB-KW"/>
</dbReference>
<evidence type="ECO:0000256" key="2">
    <source>
        <dbReference type="ARBA" id="ARBA00022741"/>
    </source>
</evidence>
<dbReference type="GO" id="GO:0001664">
    <property type="term" value="F:G protein-coupled receptor binding"/>
    <property type="evidence" value="ECO:0007669"/>
    <property type="project" value="TreeGrafter"/>
</dbReference>
<evidence type="ECO:0000256" key="5">
    <source>
        <dbReference type="ARBA" id="ARBA00023224"/>
    </source>
</evidence>
<keyword evidence="2 6" id="KW-0547">Nucleotide-binding</keyword>
<dbReference type="GO" id="GO:0031683">
    <property type="term" value="F:G-protein beta/gamma-subunit complex binding"/>
    <property type="evidence" value="ECO:0007669"/>
    <property type="project" value="InterPro"/>
</dbReference>
<organism evidence="8 9">
    <name type="scientific">Actinia tenebrosa</name>
    <name type="common">Australian red waratah sea anemone</name>
    <dbReference type="NCBI Taxonomy" id="6105"/>
    <lineage>
        <taxon>Eukaryota</taxon>
        <taxon>Metazoa</taxon>
        <taxon>Cnidaria</taxon>
        <taxon>Anthozoa</taxon>
        <taxon>Hexacorallia</taxon>
        <taxon>Actiniaria</taxon>
        <taxon>Actiniidae</taxon>
        <taxon>Actinia</taxon>
    </lineage>
</organism>
<dbReference type="InterPro" id="IPR027417">
    <property type="entry name" value="P-loop_NTPase"/>
</dbReference>
<keyword evidence="4 6" id="KW-0342">GTP-binding</keyword>
<dbReference type="InterPro" id="IPR011025">
    <property type="entry name" value="GproteinA_insert"/>
</dbReference>
<dbReference type="SMART" id="SM00275">
    <property type="entry name" value="G_alpha"/>
    <property type="match status" value="1"/>
</dbReference>
<evidence type="ECO:0000256" key="4">
    <source>
        <dbReference type="ARBA" id="ARBA00023134"/>
    </source>
</evidence>
<dbReference type="GO" id="GO:0003924">
    <property type="term" value="F:GTPase activity"/>
    <property type="evidence" value="ECO:0007669"/>
    <property type="project" value="InterPro"/>
</dbReference>
<dbReference type="OrthoDB" id="5817230at2759"/>
<feature type="binding site" evidence="6">
    <location>
        <position position="336"/>
    </location>
    <ligand>
        <name>GTP</name>
        <dbReference type="ChEBI" id="CHEBI:37565"/>
    </ligand>
</feature>
<keyword evidence="5" id="KW-0807">Transducer</keyword>
<evidence type="ECO:0000256" key="1">
    <source>
        <dbReference type="ARBA" id="ARBA00022723"/>
    </source>
</evidence>
<evidence type="ECO:0000256" key="7">
    <source>
        <dbReference type="PIRSR" id="PIRSR601019-2"/>
    </source>
</evidence>
<dbReference type="GO" id="GO:0005737">
    <property type="term" value="C:cytoplasm"/>
    <property type="evidence" value="ECO:0007669"/>
    <property type="project" value="TreeGrafter"/>
</dbReference>
<gene>
    <name evidence="9" type="primary">LOC116303224</name>
</gene>
<dbReference type="GO" id="GO:0007188">
    <property type="term" value="P:adenylate cyclase-modulating G protein-coupled receptor signaling pathway"/>
    <property type="evidence" value="ECO:0007669"/>
    <property type="project" value="TreeGrafter"/>
</dbReference>
<dbReference type="AlphaFoldDB" id="A0A6P8IQ70"/>
<accession>A0A6P8IQ70</accession>
<feature type="binding site" evidence="7">
    <location>
        <position position="193"/>
    </location>
    <ligand>
        <name>Mg(2+)</name>
        <dbReference type="ChEBI" id="CHEBI:18420"/>
    </ligand>
</feature>
<dbReference type="InterPro" id="IPR001019">
    <property type="entry name" value="Gprotein_alpha_su"/>
</dbReference>
<protein>
    <submittedName>
        <fullName evidence="9">Guanine nucleotide-binding protein G(T) subunit alpha-2-like</fullName>
    </submittedName>
</protein>
<dbReference type="Pfam" id="PF00503">
    <property type="entry name" value="G-alpha"/>
    <property type="match status" value="1"/>
</dbReference>
<proteinExistence type="predicted"/>
<dbReference type="Proteomes" id="UP000515163">
    <property type="component" value="Unplaced"/>
</dbReference>
<dbReference type="RefSeq" id="XP_031568585.1">
    <property type="nucleotide sequence ID" value="XM_031712725.1"/>
</dbReference>
<evidence type="ECO:0000313" key="9">
    <source>
        <dbReference type="RefSeq" id="XP_031568585.1"/>
    </source>
</evidence>
<feature type="binding site" evidence="7">
    <location>
        <position position="54"/>
    </location>
    <ligand>
        <name>Mg(2+)</name>
        <dbReference type="ChEBI" id="CHEBI:18420"/>
    </ligand>
</feature>
<dbReference type="SUPFAM" id="SSF47895">
    <property type="entry name" value="Transducin (alpha subunit), insertion domain"/>
    <property type="match status" value="1"/>
</dbReference>
<dbReference type="KEGG" id="aten:116303224"/>
<evidence type="ECO:0000256" key="6">
    <source>
        <dbReference type="PIRSR" id="PIRSR601019-1"/>
    </source>
</evidence>
<dbReference type="PROSITE" id="PS51882">
    <property type="entry name" value="G_ALPHA"/>
    <property type="match status" value="1"/>
</dbReference>
<reference evidence="9" key="1">
    <citation type="submission" date="2025-08" db="UniProtKB">
        <authorList>
            <consortium name="RefSeq"/>
        </authorList>
    </citation>
    <scope>IDENTIFICATION</scope>
    <source>
        <tissue evidence="9">Tentacle</tissue>
    </source>
</reference>
<dbReference type="Gene3D" id="1.10.400.10">
    <property type="entry name" value="GI Alpha 1, domain 2-like"/>
    <property type="match status" value="1"/>
</dbReference>
<keyword evidence="1 7" id="KW-0479">Metal-binding</keyword>
<sequence length="364" mass="42584">MAELMRSESNLKPSELKAAYKRSQHIDALLDKEREEREQEIQILTLGSGGSGKSTFIKQLKILYDNGYTEQERMEFRPIIYQNIYENICKIVLAVDREGLQFDNEDVKMFAEECITQSKNECNNNGNSVFTPVGKTDLITAFWQQPCVKECFKKLTRYHIDETSQYFFAEIERIAKEDYVPESKDILRARNRTQGVVEKKIKVNEYNYRVIDVEGQKSQRKKWIHFFDRVTAVVFFASLSSYDEVLEEDESINAMRDNLDLFEEIVHCEYLANTQFILFLNKQDLFKDKLDTSNLSECFPDYDGGPDYEKALSYVKEQFMMLIPKDKHIYVHVTCATDTDPMKTVLQNVFEILVEINLKKIAVL</sequence>
<dbReference type="GO" id="GO:0046872">
    <property type="term" value="F:metal ion binding"/>
    <property type="evidence" value="ECO:0007669"/>
    <property type="project" value="UniProtKB-KW"/>
</dbReference>
<dbReference type="Gene3D" id="3.40.50.300">
    <property type="entry name" value="P-loop containing nucleotide triphosphate hydrolases"/>
    <property type="match status" value="1"/>
</dbReference>
<dbReference type="FunFam" id="3.40.50.300:FF:002307">
    <property type="entry name" value="Guanine nucleotide-binding protein G(k) subunit alpha"/>
    <property type="match status" value="1"/>
</dbReference>
<feature type="binding site" evidence="6">
    <location>
        <begin position="187"/>
        <end position="193"/>
    </location>
    <ligand>
        <name>GTP</name>
        <dbReference type="ChEBI" id="CHEBI:37565"/>
    </ligand>
</feature>
<dbReference type="SUPFAM" id="SSF52540">
    <property type="entry name" value="P-loop containing nucleoside triphosphate hydrolases"/>
    <property type="match status" value="1"/>
</dbReference>
<dbReference type="PRINTS" id="PR00318">
    <property type="entry name" value="GPROTEINA"/>
</dbReference>
<keyword evidence="8" id="KW-1185">Reference proteome</keyword>
<dbReference type="GeneID" id="116303224"/>
<feature type="binding site" evidence="6">
    <location>
        <begin position="212"/>
        <end position="216"/>
    </location>
    <ligand>
        <name>GTP</name>
        <dbReference type="ChEBI" id="CHEBI:37565"/>
    </ligand>
</feature>
<dbReference type="PANTHER" id="PTHR10218">
    <property type="entry name" value="GTP-BINDING PROTEIN ALPHA SUBUNIT"/>
    <property type="match status" value="1"/>
</dbReference>
<evidence type="ECO:0000256" key="3">
    <source>
        <dbReference type="ARBA" id="ARBA00022842"/>
    </source>
</evidence>
<name>A0A6P8IQ70_ACTTE</name>
<dbReference type="InParanoid" id="A0A6P8IQ70"/>
<dbReference type="PANTHER" id="PTHR10218:SF302">
    <property type="entry name" value="GUANINE NUCLEOTIDE-BINDING PROTEIN ALPHA-5 SUBUNIT"/>
    <property type="match status" value="1"/>
</dbReference>
<feature type="binding site" evidence="6">
    <location>
        <begin position="281"/>
        <end position="284"/>
    </location>
    <ligand>
        <name>GTP</name>
        <dbReference type="ChEBI" id="CHEBI:37565"/>
    </ligand>
</feature>